<name>A0A2N1M5I9_9GLOM</name>
<gene>
    <name evidence="1" type="ORF">RhiirC2_721561</name>
</gene>
<dbReference type="AlphaFoldDB" id="A0A2N1M5I9"/>
<dbReference type="VEuPathDB" id="FungiDB:RhiirA1_401868"/>
<proteinExistence type="predicted"/>
<sequence length="120" mass="14117">MVKLWKQHEKAEAVYDRAVEKKEKAGDALGQLFEKKGIENRELRELEWKAYHKACEERTKVGIEHEFLHVLRPIFTFETQTHLAIKMIFSHIQDIWYSGTQLVYKTSNPQTILGSFNAQL</sequence>
<reference evidence="1 2" key="1">
    <citation type="submission" date="2016-04" db="EMBL/GenBank/DDBJ databases">
        <title>Genome analyses suggest a sexual origin of heterokaryosis in a supposedly ancient asexual fungus.</title>
        <authorList>
            <person name="Ropars J."/>
            <person name="Sedzielewska K."/>
            <person name="Noel J."/>
            <person name="Charron P."/>
            <person name="Farinelli L."/>
            <person name="Marton T."/>
            <person name="Kruger M."/>
            <person name="Pelin A."/>
            <person name="Brachmann A."/>
            <person name="Corradi N."/>
        </authorList>
    </citation>
    <scope>NUCLEOTIDE SEQUENCE [LARGE SCALE GENOMIC DNA]</scope>
    <source>
        <strain evidence="1 2">C2</strain>
    </source>
</reference>
<evidence type="ECO:0000313" key="2">
    <source>
        <dbReference type="Proteomes" id="UP000233469"/>
    </source>
</evidence>
<organism evidence="1 2">
    <name type="scientific">Rhizophagus irregularis</name>
    <dbReference type="NCBI Taxonomy" id="588596"/>
    <lineage>
        <taxon>Eukaryota</taxon>
        <taxon>Fungi</taxon>
        <taxon>Fungi incertae sedis</taxon>
        <taxon>Mucoromycota</taxon>
        <taxon>Glomeromycotina</taxon>
        <taxon>Glomeromycetes</taxon>
        <taxon>Glomerales</taxon>
        <taxon>Glomeraceae</taxon>
        <taxon>Rhizophagus</taxon>
    </lineage>
</organism>
<comment type="caution">
    <text evidence="1">The sequence shown here is derived from an EMBL/GenBank/DDBJ whole genome shotgun (WGS) entry which is preliminary data.</text>
</comment>
<dbReference type="EMBL" id="LLXL01004971">
    <property type="protein sequence ID" value="PKK56914.1"/>
    <property type="molecule type" value="Genomic_DNA"/>
</dbReference>
<dbReference type="Proteomes" id="UP000233469">
    <property type="component" value="Unassembled WGS sequence"/>
</dbReference>
<evidence type="ECO:0000313" key="1">
    <source>
        <dbReference type="EMBL" id="PKK56914.1"/>
    </source>
</evidence>
<dbReference type="VEuPathDB" id="FungiDB:FUN_015735"/>
<dbReference type="VEuPathDB" id="FungiDB:RhiirFUN_007743"/>
<reference evidence="1 2" key="2">
    <citation type="submission" date="2017-10" db="EMBL/GenBank/DDBJ databases">
        <title>Extensive intraspecific genome diversity in a model arbuscular mycorrhizal fungus.</title>
        <authorList>
            <person name="Chen E.C.H."/>
            <person name="Morin E."/>
            <person name="Baudet D."/>
            <person name="Noel J."/>
            <person name="Ndikumana S."/>
            <person name="Charron P."/>
            <person name="St-Onge C."/>
            <person name="Giorgi J."/>
            <person name="Grigoriev I.V."/>
            <person name="Roux C."/>
            <person name="Martin F.M."/>
            <person name="Corradi N."/>
        </authorList>
    </citation>
    <scope>NUCLEOTIDE SEQUENCE [LARGE SCALE GENOMIC DNA]</scope>
    <source>
        <strain evidence="1 2">C2</strain>
    </source>
</reference>
<accession>A0A2N1M5I9</accession>
<protein>
    <submittedName>
        <fullName evidence="1">Uncharacterized protein</fullName>
    </submittedName>
</protein>